<dbReference type="AlphaFoldDB" id="Q8T2H6"/>
<dbReference type="dictyBase" id="DDB_G0277409"/>
<sequence length="224" mass="24515">MYKYNQLFELEPNFKADDAEKFRSNATEELINETVKSLESKNHIVHVVEDEASALELIKKLIPDGSSVMDAGSVTLDEIGFKSYYFSNEHKWYNLHQKILDEKDGASQGGLRKKALACDYFISSVGAISKQGSLFVADASGTRVGGFTASNNVIVVAGVNKIVESESDGVKRATVFCYQCESVRARKAYGVPGSVVANFTQINHGSVFGPKNTNIILIKKALGY</sequence>
<organism evidence="2 3">
    <name type="scientific">Dictyostelium discoideum</name>
    <name type="common">Social amoeba</name>
    <dbReference type="NCBI Taxonomy" id="44689"/>
    <lineage>
        <taxon>Eukaryota</taxon>
        <taxon>Amoebozoa</taxon>
        <taxon>Evosea</taxon>
        <taxon>Eumycetozoa</taxon>
        <taxon>Dictyostelia</taxon>
        <taxon>Dictyosteliales</taxon>
        <taxon>Dictyosteliaceae</taxon>
        <taxon>Dictyostelium</taxon>
    </lineage>
</organism>
<evidence type="ECO:0000313" key="2">
    <source>
        <dbReference type="EMBL" id="EAL68667.1"/>
    </source>
</evidence>
<dbReference type="HOGENOM" id="CLU_107893_0_0_1"/>
<evidence type="ECO:0000259" key="1">
    <source>
        <dbReference type="Pfam" id="PF02589"/>
    </source>
</evidence>
<comment type="caution">
    <text evidence="2">The sequence shown here is derived from an EMBL/GenBank/DDBJ whole genome shotgun (WGS) entry which is preliminary data.</text>
</comment>
<dbReference type="PANTHER" id="PTHR36179:SF2">
    <property type="entry name" value="LUD DOMAIN-CONTAINING PROTEIN"/>
    <property type="match status" value="1"/>
</dbReference>
<dbReference type="Pfam" id="PF02589">
    <property type="entry name" value="LUD_dom"/>
    <property type="match status" value="1"/>
</dbReference>
<dbReference type="PaxDb" id="44689-DDB0169183"/>
<dbReference type="GeneID" id="8621008"/>
<dbReference type="eggNOG" id="ENOG502SQT2">
    <property type="taxonomic scope" value="Eukaryota"/>
</dbReference>
<dbReference type="InterPro" id="IPR003741">
    <property type="entry name" value="LUD_dom"/>
</dbReference>
<dbReference type="Proteomes" id="UP000002195">
    <property type="component" value="Unassembled WGS sequence"/>
</dbReference>
<dbReference type="InterPro" id="IPR009501">
    <property type="entry name" value="UCP020269"/>
</dbReference>
<gene>
    <name evidence="2" type="ORF">DDB_G0277409</name>
</gene>
<dbReference type="InParanoid" id="Q8T2H6"/>
<dbReference type="PhylomeDB" id="Q8T2H6"/>
<dbReference type="FunCoup" id="Q8T2H6">
    <property type="interactions" value="2"/>
</dbReference>
<dbReference type="PANTHER" id="PTHR36179">
    <property type="entry name" value="LUD_DOM DOMAIN-CONTAINING PROTEIN"/>
    <property type="match status" value="1"/>
</dbReference>
<protein>
    <recommendedName>
        <fullName evidence="1">LUD domain-containing protein</fullName>
    </recommendedName>
</protein>
<accession>Q8T2H6</accession>
<accession>Q54ZQ1</accession>
<dbReference type="OMA" id="RACRIYS"/>
<reference evidence="2 3" key="1">
    <citation type="journal article" date="2005" name="Nature">
        <title>The genome of the social amoeba Dictyostelium discoideum.</title>
        <authorList>
            <consortium name="The Dictyostelium discoideum Sequencing Consortium"/>
            <person name="Eichinger L."/>
            <person name="Pachebat J.A."/>
            <person name="Glockner G."/>
            <person name="Rajandream M.A."/>
            <person name="Sucgang R."/>
            <person name="Berriman M."/>
            <person name="Song J."/>
            <person name="Olsen R."/>
            <person name="Szafranski K."/>
            <person name="Xu Q."/>
            <person name="Tunggal B."/>
            <person name="Kummerfeld S."/>
            <person name="Madera M."/>
            <person name="Konfortov B.A."/>
            <person name="Rivero F."/>
            <person name="Bankier A.T."/>
            <person name="Lehmann R."/>
            <person name="Hamlin N."/>
            <person name="Davies R."/>
            <person name="Gaudet P."/>
            <person name="Fey P."/>
            <person name="Pilcher K."/>
            <person name="Chen G."/>
            <person name="Saunders D."/>
            <person name="Sodergren E."/>
            <person name="Davis P."/>
            <person name="Kerhornou A."/>
            <person name="Nie X."/>
            <person name="Hall N."/>
            <person name="Anjard C."/>
            <person name="Hemphill L."/>
            <person name="Bason N."/>
            <person name="Farbrother P."/>
            <person name="Desany B."/>
            <person name="Just E."/>
            <person name="Morio T."/>
            <person name="Rost R."/>
            <person name="Churcher C."/>
            <person name="Cooper J."/>
            <person name="Haydock S."/>
            <person name="van Driessche N."/>
            <person name="Cronin A."/>
            <person name="Goodhead I."/>
            <person name="Muzny D."/>
            <person name="Mourier T."/>
            <person name="Pain A."/>
            <person name="Lu M."/>
            <person name="Harper D."/>
            <person name="Lindsay R."/>
            <person name="Hauser H."/>
            <person name="James K."/>
            <person name="Quiles M."/>
            <person name="Madan Babu M."/>
            <person name="Saito T."/>
            <person name="Buchrieser C."/>
            <person name="Wardroper A."/>
            <person name="Felder M."/>
            <person name="Thangavelu M."/>
            <person name="Johnson D."/>
            <person name="Knights A."/>
            <person name="Loulseged H."/>
            <person name="Mungall K."/>
            <person name="Oliver K."/>
            <person name="Price C."/>
            <person name="Quail M.A."/>
            <person name="Urushihara H."/>
            <person name="Hernandez J."/>
            <person name="Rabbinowitsch E."/>
            <person name="Steffen D."/>
            <person name="Sanders M."/>
            <person name="Ma J."/>
            <person name="Kohara Y."/>
            <person name="Sharp S."/>
            <person name="Simmonds M."/>
            <person name="Spiegler S."/>
            <person name="Tivey A."/>
            <person name="Sugano S."/>
            <person name="White B."/>
            <person name="Walker D."/>
            <person name="Woodward J."/>
            <person name="Winckler T."/>
            <person name="Tanaka Y."/>
            <person name="Shaulsky G."/>
            <person name="Schleicher M."/>
            <person name="Weinstock G."/>
            <person name="Rosenthal A."/>
            <person name="Cox E.C."/>
            <person name="Chisholm R.L."/>
            <person name="Gibbs R."/>
            <person name="Loomis W.F."/>
            <person name="Platzer M."/>
            <person name="Kay R.R."/>
            <person name="Williams J."/>
            <person name="Dear P.H."/>
            <person name="Noegel A.A."/>
            <person name="Barrell B."/>
            <person name="Kuspa A."/>
        </authorList>
    </citation>
    <scope>NUCLEOTIDE SEQUENCE [LARGE SCALE GENOMIC DNA]</scope>
    <source>
        <strain evidence="2 3">AX4</strain>
    </source>
</reference>
<name>Q8T2H6_DICDI</name>
<dbReference type="EMBL" id="AAFI02000020">
    <property type="protein sequence ID" value="EAL68667.1"/>
    <property type="molecule type" value="Genomic_DNA"/>
</dbReference>
<proteinExistence type="predicted"/>
<feature type="domain" description="LUD" evidence="1">
    <location>
        <begin position="31"/>
        <end position="218"/>
    </location>
</feature>
<keyword evidence="3" id="KW-1185">Reference proteome</keyword>
<dbReference type="PIRSF" id="PIRSF020269">
    <property type="entry name" value="DUF1121"/>
    <property type="match status" value="1"/>
</dbReference>
<dbReference type="RefSeq" id="XP_642591.1">
    <property type="nucleotide sequence ID" value="XM_637499.1"/>
</dbReference>
<dbReference type="VEuPathDB" id="AmoebaDB:DDB_G0277409"/>
<dbReference type="KEGG" id="ddi:DDB_G0277409"/>
<evidence type="ECO:0000313" key="3">
    <source>
        <dbReference type="Proteomes" id="UP000002195"/>
    </source>
</evidence>